<protein>
    <submittedName>
        <fullName evidence="3">Alpha/beta fold hydrolase</fullName>
    </submittedName>
</protein>
<dbReference type="EMBL" id="QWVS01000016">
    <property type="protein sequence ID" value="RID86214.1"/>
    <property type="molecule type" value="Genomic_DNA"/>
</dbReference>
<dbReference type="AlphaFoldDB" id="A0A398B9K2"/>
<keyword evidence="4" id="KW-1185">Reference proteome</keyword>
<gene>
    <name evidence="3" type="ORF">D1953_10600</name>
</gene>
<dbReference type="InterPro" id="IPR050261">
    <property type="entry name" value="FrsA_esterase"/>
</dbReference>
<dbReference type="Pfam" id="PF00326">
    <property type="entry name" value="Peptidase_S9"/>
    <property type="match status" value="1"/>
</dbReference>
<dbReference type="GO" id="GO:0006508">
    <property type="term" value="P:proteolysis"/>
    <property type="evidence" value="ECO:0007669"/>
    <property type="project" value="InterPro"/>
</dbReference>
<dbReference type="SUPFAM" id="SSF53474">
    <property type="entry name" value="alpha/beta-Hydrolases"/>
    <property type="match status" value="1"/>
</dbReference>
<organism evidence="3 4">
    <name type="scientific">Peribacillus asahii</name>
    <dbReference type="NCBI Taxonomy" id="228899"/>
    <lineage>
        <taxon>Bacteria</taxon>
        <taxon>Bacillati</taxon>
        <taxon>Bacillota</taxon>
        <taxon>Bacilli</taxon>
        <taxon>Bacillales</taxon>
        <taxon>Bacillaceae</taxon>
        <taxon>Peribacillus</taxon>
    </lineage>
</organism>
<feature type="domain" description="Peptidase S9 prolyl oligopeptidase catalytic" evidence="2">
    <location>
        <begin position="45"/>
        <end position="256"/>
    </location>
</feature>
<dbReference type="Proteomes" id="UP000266016">
    <property type="component" value="Unassembled WGS sequence"/>
</dbReference>
<dbReference type="PANTHER" id="PTHR22946:SF9">
    <property type="entry name" value="POLYKETIDE TRANSFERASE AF380"/>
    <property type="match status" value="1"/>
</dbReference>
<name>A0A398B9K2_9BACI</name>
<proteinExistence type="predicted"/>
<evidence type="ECO:0000256" key="1">
    <source>
        <dbReference type="ARBA" id="ARBA00022801"/>
    </source>
</evidence>
<dbReference type="InterPro" id="IPR001375">
    <property type="entry name" value="Peptidase_S9_cat"/>
</dbReference>
<keyword evidence="1 3" id="KW-0378">Hydrolase</keyword>
<comment type="caution">
    <text evidence="3">The sequence shown here is derived from an EMBL/GenBank/DDBJ whole genome shotgun (WGS) entry which is preliminary data.</text>
</comment>
<dbReference type="GO" id="GO:0052689">
    <property type="term" value="F:carboxylic ester hydrolase activity"/>
    <property type="evidence" value="ECO:0007669"/>
    <property type="project" value="UniProtKB-ARBA"/>
</dbReference>
<dbReference type="InterPro" id="IPR029058">
    <property type="entry name" value="AB_hydrolase_fold"/>
</dbReference>
<evidence type="ECO:0000313" key="3">
    <source>
        <dbReference type="EMBL" id="RID86214.1"/>
    </source>
</evidence>
<evidence type="ECO:0000259" key="2">
    <source>
        <dbReference type="Pfam" id="PF00326"/>
    </source>
</evidence>
<sequence>MINIKNEKIADIPVLHMNKEELFEKKQPLIFFIHGFMSAKEHNLHYAYLLAEKGFRVILPDVIHHGERESGYSEKELSSRFWKMIVQTIHELNILKEELVSRHLVQTDKIGVVGTSMGGIVTNGALAAYDWISAAVSLMGNPAYVRFAEYQVEQMKKILPELDLKETDVQEQLELLKPYDLSLNPDRLQNRPLMFWHGAKDGVVPHKFAYDFYQHIKSNYESEPDYLMFNLDEKAGHKVSRSGVLQTVEWFDKHLQPTIQKV</sequence>
<evidence type="ECO:0000313" key="4">
    <source>
        <dbReference type="Proteomes" id="UP000266016"/>
    </source>
</evidence>
<accession>A0A398B9K2</accession>
<dbReference type="PANTHER" id="PTHR22946">
    <property type="entry name" value="DIENELACTONE HYDROLASE DOMAIN-CONTAINING PROTEIN-RELATED"/>
    <property type="match status" value="1"/>
</dbReference>
<dbReference type="Gene3D" id="3.40.50.1820">
    <property type="entry name" value="alpha/beta hydrolase"/>
    <property type="match status" value="1"/>
</dbReference>
<reference evidence="3 4" key="1">
    <citation type="submission" date="2018-08" db="EMBL/GenBank/DDBJ databases">
        <title>Bacillus jemisoniae sp. nov., Bacillus chryseoplanitiae sp. nov., Bacillus resnikiae sp. nov., and Bacillus frankliniae sp. nov., isolated from Viking spacecraft and associated surfaces.</title>
        <authorList>
            <person name="Seuylemezian A."/>
            <person name="Vaishampayan P."/>
        </authorList>
    </citation>
    <scope>NUCLEOTIDE SEQUENCE [LARGE SCALE GENOMIC DNA]</scope>
    <source>
        <strain evidence="3 4">MA001</strain>
    </source>
</reference>
<dbReference type="RefSeq" id="WP_119117151.1">
    <property type="nucleotide sequence ID" value="NZ_QWVS01000016.1"/>
</dbReference>
<dbReference type="GO" id="GO:0008236">
    <property type="term" value="F:serine-type peptidase activity"/>
    <property type="evidence" value="ECO:0007669"/>
    <property type="project" value="InterPro"/>
</dbReference>